<dbReference type="RefSeq" id="XP_033660598.1">
    <property type="nucleotide sequence ID" value="XM_033818944.1"/>
</dbReference>
<dbReference type="GO" id="GO:0016787">
    <property type="term" value="F:hydrolase activity"/>
    <property type="evidence" value="ECO:0007669"/>
    <property type="project" value="UniProtKB-KW"/>
</dbReference>
<keyword evidence="5" id="KW-1185">Reference proteome</keyword>
<keyword evidence="1" id="KW-0378">Hydrolase</keyword>
<protein>
    <recommendedName>
        <fullName evidence="3">AB hydrolase-1 domain-containing protein</fullName>
    </recommendedName>
</protein>
<dbReference type="InterPro" id="IPR000073">
    <property type="entry name" value="AB_hydrolase_1"/>
</dbReference>
<evidence type="ECO:0000313" key="5">
    <source>
        <dbReference type="Proteomes" id="UP000799537"/>
    </source>
</evidence>
<name>A0A6A6C1N5_ZASCE</name>
<dbReference type="OrthoDB" id="408373at2759"/>
<dbReference type="Gene3D" id="3.40.50.1820">
    <property type="entry name" value="alpha/beta hydrolase"/>
    <property type="match status" value="1"/>
</dbReference>
<dbReference type="EMBL" id="ML993634">
    <property type="protein sequence ID" value="KAF2159709.1"/>
    <property type="molecule type" value="Genomic_DNA"/>
</dbReference>
<evidence type="ECO:0000256" key="1">
    <source>
        <dbReference type="ARBA" id="ARBA00022801"/>
    </source>
</evidence>
<comment type="similarity">
    <text evidence="2">Belongs to the AB hydrolase superfamily. Epoxide hydrolase family.</text>
</comment>
<evidence type="ECO:0000313" key="4">
    <source>
        <dbReference type="EMBL" id="KAF2159709.1"/>
    </source>
</evidence>
<accession>A0A6A6C1N5</accession>
<dbReference type="AlphaFoldDB" id="A0A6A6C1N5"/>
<dbReference type="Proteomes" id="UP000799537">
    <property type="component" value="Unassembled WGS sequence"/>
</dbReference>
<feature type="domain" description="AB hydrolase-1" evidence="3">
    <location>
        <begin position="34"/>
        <end position="129"/>
    </location>
</feature>
<reference evidence="4" key="1">
    <citation type="journal article" date="2020" name="Stud. Mycol.">
        <title>101 Dothideomycetes genomes: a test case for predicting lifestyles and emergence of pathogens.</title>
        <authorList>
            <person name="Haridas S."/>
            <person name="Albert R."/>
            <person name="Binder M."/>
            <person name="Bloem J."/>
            <person name="Labutti K."/>
            <person name="Salamov A."/>
            <person name="Andreopoulos B."/>
            <person name="Baker S."/>
            <person name="Barry K."/>
            <person name="Bills G."/>
            <person name="Bluhm B."/>
            <person name="Cannon C."/>
            <person name="Castanera R."/>
            <person name="Culley D."/>
            <person name="Daum C."/>
            <person name="Ezra D."/>
            <person name="Gonzalez J."/>
            <person name="Henrissat B."/>
            <person name="Kuo A."/>
            <person name="Liang C."/>
            <person name="Lipzen A."/>
            <person name="Lutzoni F."/>
            <person name="Magnuson J."/>
            <person name="Mondo S."/>
            <person name="Nolan M."/>
            <person name="Ohm R."/>
            <person name="Pangilinan J."/>
            <person name="Park H.-J."/>
            <person name="Ramirez L."/>
            <person name="Alfaro M."/>
            <person name="Sun H."/>
            <person name="Tritt A."/>
            <person name="Yoshinaga Y."/>
            <person name="Zwiers L.-H."/>
            <person name="Turgeon B."/>
            <person name="Goodwin S."/>
            <person name="Spatafora J."/>
            <person name="Crous P."/>
            <person name="Grigoriev I."/>
        </authorList>
    </citation>
    <scope>NUCLEOTIDE SEQUENCE</scope>
    <source>
        <strain evidence="4">ATCC 36951</strain>
    </source>
</reference>
<dbReference type="Pfam" id="PF00561">
    <property type="entry name" value="Abhydrolase_1"/>
    <property type="match status" value="1"/>
</dbReference>
<sequence>MALNHHIATITPTLQISYLDTHPPNTNVPSAARTLLLLHGFPQTSHQFRHVIPLLAAQGYRCIAPDLRGTGSSTAPTNDFLKTTLAQDLLALLDHLHLPSPIHIIGHDIGGMVAYALASRHPHRVRSVIWGECPLPGTETYRLDRTVPSRTTQQFHFVFHTVPDLAAMLVQGKEKGYVEHFLRKISFRRDVFPAEEDISFYADEYAKEGVMRAAMGWYAAFETDAEENLEWVRREGKCAVPTMVLSGERSWQREEAEGMVREVTEDGVVEVGVVEGVGHYLAEEGPEEFVEVVLEFLGRH</sequence>
<dbReference type="InterPro" id="IPR029058">
    <property type="entry name" value="AB_hydrolase_fold"/>
</dbReference>
<evidence type="ECO:0000256" key="2">
    <source>
        <dbReference type="ARBA" id="ARBA00038334"/>
    </source>
</evidence>
<dbReference type="PANTHER" id="PTHR43329">
    <property type="entry name" value="EPOXIDE HYDROLASE"/>
    <property type="match status" value="1"/>
</dbReference>
<gene>
    <name evidence="4" type="ORF">M409DRAFT_70884</name>
</gene>
<dbReference type="GeneID" id="54572216"/>
<dbReference type="SUPFAM" id="SSF53474">
    <property type="entry name" value="alpha/beta-Hydrolases"/>
    <property type="match status" value="1"/>
</dbReference>
<dbReference type="InterPro" id="IPR000639">
    <property type="entry name" value="Epox_hydrolase-like"/>
</dbReference>
<organism evidence="4 5">
    <name type="scientific">Zasmidium cellare ATCC 36951</name>
    <dbReference type="NCBI Taxonomy" id="1080233"/>
    <lineage>
        <taxon>Eukaryota</taxon>
        <taxon>Fungi</taxon>
        <taxon>Dikarya</taxon>
        <taxon>Ascomycota</taxon>
        <taxon>Pezizomycotina</taxon>
        <taxon>Dothideomycetes</taxon>
        <taxon>Dothideomycetidae</taxon>
        <taxon>Mycosphaerellales</taxon>
        <taxon>Mycosphaerellaceae</taxon>
        <taxon>Zasmidium</taxon>
    </lineage>
</organism>
<evidence type="ECO:0000259" key="3">
    <source>
        <dbReference type="Pfam" id="PF00561"/>
    </source>
</evidence>
<dbReference type="PRINTS" id="PR00412">
    <property type="entry name" value="EPOXHYDRLASE"/>
</dbReference>
<dbReference type="PRINTS" id="PR00111">
    <property type="entry name" value="ABHYDROLASE"/>
</dbReference>
<proteinExistence type="inferred from homology"/>